<name>A0A1H3ZNE6_9ACTO</name>
<accession>A0A1H3ZNE6</accession>
<keyword evidence="3 7" id="KW-0547">Nucleotide-binding</keyword>
<keyword evidence="7" id="KW-0648">Protein biosynthesis</keyword>
<dbReference type="PANTHER" id="PTHR43311">
    <property type="entry name" value="GLUTAMATE--TRNA LIGASE"/>
    <property type="match status" value="1"/>
</dbReference>
<dbReference type="Proteomes" id="UP000199288">
    <property type="component" value="Unassembled WGS sequence"/>
</dbReference>
<dbReference type="PROSITE" id="PS00178">
    <property type="entry name" value="AA_TRNA_LIGASE_I"/>
    <property type="match status" value="1"/>
</dbReference>
<keyword evidence="11" id="KW-1185">Reference proteome</keyword>
<dbReference type="InterPro" id="IPR000924">
    <property type="entry name" value="Glu/Gln-tRNA-synth"/>
</dbReference>
<keyword evidence="5 7" id="KW-0067">ATP-binding</keyword>
<dbReference type="GO" id="GO:0005829">
    <property type="term" value="C:cytosol"/>
    <property type="evidence" value="ECO:0007669"/>
    <property type="project" value="TreeGrafter"/>
</dbReference>
<dbReference type="InterPro" id="IPR014729">
    <property type="entry name" value="Rossmann-like_a/b/a_fold"/>
</dbReference>
<dbReference type="GO" id="GO:0005524">
    <property type="term" value="F:ATP binding"/>
    <property type="evidence" value="ECO:0007669"/>
    <property type="project" value="UniProtKB-KW"/>
</dbReference>
<dbReference type="PRINTS" id="PR00987">
    <property type="entry name" value="TRNASYNTHGLU"/>
</dbReference>
<evidence type="ECO:0000256" key="8">
    <source>
        <dbReference type="SAM" id="MobiDB-lite"/>
    </source>
</evidence>
<organism evidence="10 11">
    <name type="scientific">Bowdeniella nasicola</name>
    <dbReference type="NCBI Taxonomy" id="208480"/>
    <lineage>
        <taxon>Bacteria</taxon>
        <taxon>Bacillati</taxon>
        <taxon>Actinomycetota</taxon>
        <taxon>Actinomycetes</taxon>
        <taxon>Actinomycetales</taxon>
        <taxon>Actinomycetaceae</taxon>
        <taxon>Bowdeniella</taxon>
    </lineage>
</organism>
<dbReference type="InterPro" id="IPR001412">
    <property type="entry name" value="aa-tRNA-synth_I_CS"/>
</dbReference>
<dbReference type="OrthoDB" id="9807503at2"/>
<keyword evidence="6 7" id="KW-0030">Aminoacyl-tRNA synthetase</keyword>
<evidence type="ECO:0000256" key="3">
    <source>
        <dbReference type="ARBA" id="ARBA00022741"/>
    </source>
</evidence>
<evidence type="ECO:0000313" key="11">
    <source>
        <dbReference type="Proteomes" id="UP000199288"/>
    </source>
</evidence>
<evidence type="ECO:0000256" key="7">
    <source>
        <dbReference type="RuleBase" id="RU363037"/>
    </source>
</evidence>
<evidence type="ECO:0000256" key="1">
    <source>
        <dbReference type="ARBA" id="ARBA00022598"/>
    </source>
</evidence>
<dbReference type="RefSeq" id="WP_092563641.1">
    <property type="nucleotide sequence ID" value="NZ_FNQV01000006.1"/>
</dbReference>
<evidence type="ECO:0000256" key="4">
    <source>
        <dbReference type="ARBA" id="ARBA00022833"/>
    </source>
</evidence>
<dbReference type="EMBL" id="FNQV01000006">
    <property type="protein sequence ID" value="SEA25243.1"/>
    <property type="molecule type" value="Genomic_DNA"/>
</dbReference>
<keyword evidence="1 7" id="KW-0436">Ligase</keyword>
<reference evidence="11" key="1">
    <citation type="submission" date="2016-10" db="EMBL/GenBank/DDBJ databases">
        <authorList>
            <person name="Varghese N."/>
            <person name="Submissions S."/>
        </authorList>
    </citation>
    <scope>NUCLEOTIDE SEQUENCE [LARGE SCALE GENOMIC DNA]</scope>
    <source>
        <strain evidence="11">KPR-1</strain>
    </source>
</reference>
<proteinExistence type="inferred from homology"/>
<gene>
    <name evidence="10" type="ORF">SAMN02910418_01221</name>
</gene>
<evidence type="ECO:0000313" key="10">
    <source>
        <dbReference type="EMBL" id="SEA25243.1"/>
    </source>
</evidence>
<evidence type="ECO:0000256" key="2">
    <source>
        <dbReference type="ARBA" id="ARBA00022723"/>
    </source>
</evidence>
<keyword evidence="2" id="KW-0479">Metal-binding</keyword>
<evidence type="ECO:0000256" key="5">
    <source>
        <dbReference type="ARBA" id="ARBA00022840"/>
    </source>
</evidence>
<dbReference type="NCBIfam" id="NF004315">
    <property type="entry name" value="PRK05710.1-4"/>
    <property type="match status" value="1"/>
</dbReference>
<comment type="similarity">
    <text evidence="7">Belongs to the class-I aminoacyl-tRNA synthetase family.</text>
</comment>
<dbReference type="PANTHER" id="PTHR43311:SF1">
    <property type="entry name" value="GLUTAMYL-Q TRNA(ASP) SYNTHETASE"/>
    <property type="match status" value="1"/>
</dbReference>
<protein>
    <submittedName>
        <fullName evidence="10">Glutamyl-tRNA synthetase</fullName>
    </submittedName>
</protein>
<evidence type="ECO:0000256" key="6">
    <source>
        <dbReference type="ARBA" id="ARBA00023146"/>
    </source>
</evidence>
<dbReference type="InterPro" id="IPR020058">
    <property type="entry name" value="Glu/Gln-tRNA-synth_Ib_cat-dom"/>
</dbReference>
<evidence type="ECO:0000259" key="9">
    <source>
        <dbReference type="Pfam" id="PF00749"/>
    </source>
</evidence>
<dbReference type="Gene3D" id="3.40.50.620">
    <property type="entry name" value="HUPs"/>
    <property type="match status" value="1"/>
</dbReference>
<dbReference type="SUPFAM" id="SSF52374">
    <property type="entry name" value="Nucleotidylyl transferase"/>
    <property type="match status" value="1"/>
</dbReference>
<dbReference type="Pfam" id="PF00749">
    <property type="entry name" value="tRNA-synt_1c"/>
    <property type="match status" value="1"/>
</dbReference>
<feature type="domain" description="Glutamyl/glutaminyl-tRNA synthetase class Ib catalytic" evidence="9">
    <location>
        <begin position="10"/>
        <end position="271"/>
    </location>
</feature>
<dbReference type="AlphaFoldDB" id="A0A1H3ZNE6"/>
<dbReference type="GO" id="GO:0006424">
    <property type="term" value="P:glutamyl-tRNA aminoacylation"/>
    <property type="evidence" value="ECO:0007669"/>
    <property type="project" value="TreeGrafter"/>
</dbReference>
<feature type="region of interest" description="Disordered" evidence="8">
    <location>
        <begin position="111"/>
        <end position="132"/>
    </location>
</feature>
<dbReference type="InterPro" id="IPR049940">
    <property type="entry name" value="GluQ/Sye"/>
</dbReference>
<keyword evidence="4" id="KW-0862">Zinc</keyword>
<dbReference type="GO" id="GO:0004818">
    <property type="term" value="F:glutamate-tRNA ligase activity"/>
    <property type="evidence" value="ECO:0007669"/>
    <property type="project" value="TreeGrafter"/>
</dbReference>
<sequence>MTTRPHSAGRYAPSPSGRLHIGNLRTALIAYGLAVRSGRRFVIRVEDIDRVKEGAAADQLADLAALGITWQHPELYQSTRAEAHEQALAELTQRSLTYECYCSRKDILAAPTAPHTPPGSYPGTCRDLSETERERARERLAAAGRSPSIRLRADTRSFTVTEQIVGVSPTAPEDATTSYTGVVDDFVMRRGDGVLAYNLVAVLDDAYQGVDQVCRGDDLLASSPRQAYLAAILGVTEPVYAHVPLVVNEEGARLAKRDGAVTLPELTAAGWEVADVIEWCATSLSLPPVRTAEDFVAECSLTALRAAGGPHVFIAPAP</sequence>